<dbReference type="PROSITE" id="PS50811">
    <property type="entry name" value="WRKY"/>
    <property type="match status" value="1"/>
</dbReference>
<dbReference type="GO" id="GO:0043565">
    <property type="term" value="F:sequence-specific DNA binding"/>
    <property type="evidence" value="ECO:0007669"/>
    <property type="project" value="InterPro"/>
</dbReference>
<dbReference type="PANTHER" id="PTHR31429">
    <property type="entry name" value="WRKY TRANSCRIPTION FACTOR 36-RELATED"/>
    <property type="match status" value="1"/>
</dbReference>
<evidence type="ECO:0000256" key="5">
    <source>
        <dbReference type="ARBA" id="ARBA00023242"/>
    </source>
</evidence>
<evidence type="ECO:0000256" key="1">
    <source>
        <dbReference type="ARBA" id="ARBA00004123"/>
    </source>
</evidence>
<keyword evidence="3" id="KW-0238">DNA-binding</keyword>
<evidence type="ECO:0000313" key="7">
    <source>
        <dbReference type="EMBL" id="RZC69540.1"/>
    </source>
</evidence>
<sequence length="104" mass="11675">MAKGNPCPRAYYGCTMVVGCPVRKQVQRCSEDKTAKITAYEGNHDHPLPPQEHRTTTGASTRLLSGSTMSNNREPANDLFSSRHQQNLYPIALRTLLLYQPLHH</sequence>
<dbReference type="SMART" id="SM00774">
    <property type="entry name" value="WRKY"/>
    <property type="match status" value="1"/>
</dbReference>
<evidence type="ECO:0000313" key="8">
    <source>
        <dbReference type="Proteomes" id="UP000316621"/>
    </source>
</evidence>
<proteinExistence type="predicted"/>
<comment type="subcellular location">
    <subcellularLocation>
        <location evidence="1">Nucleus</location>
    </subcellularLocation>
</comment>
<dbReference type="PANTHER" id="PTHR31429:SF106">
    <property type="entry name" value="WRKY TRANSCRIPTION FACTOR 31-RELATED"/>
    <property type="match status" value="1"/>
</dbReference>
<evidence type="ECO:0000256" key="3">
    <source>
        <dbReference type="ARBA" id="ARBA00023125"/>
    </source>
</evidence>
<dbReference type="InterPro" id="IPR036576">
    <property type="entry name" value="WRKY_dom_sf"/>
</dbReference>
<dbReference type="EMBL" id="CM010721">
    <property type="protein sequence ID" value="RZC69540.1"/>
    <property type="molecule type" value="Genomic_DNA"/>
</dbReference>
<gene>
    <name evidence="7" type="ORF">C5167_032673</name>
</gene>
<accession>A0A4Y7KB09</accession>
<keyword evidence="8" id="KW-1185">Reference proteome</keyword>
<evidence type="ECO:0000256" key="2">
    <source>
        <dbReference type="ARBA" id="ARBA00023015"/>
    </source>
</evidence>
<dbReference type="Proteomes" id="UP000316621">
    <property type="component" value="Chromosome 7"/>
</dbReference>
<dbReference type="SUPFAM" id="SSF118290">
    <property type="entry name" value="WRKY DNA-binding domain"/>
    <property type="match status" value="1"/>
</dbReference>
<dbReference type="GO" id="GO:0003700">
    <property type="term" value="F:DNA-binding transcription factor activity"/>
    <property type="evidence" value="ECO:0007669"/>
    <property type="project" value="InterPro"/>
</dbReference>
<feature type="domain" description="WRKY" evidence="6">
    <location>
        <begin position="1"/>
        <end position="49"/>
    </location>
</feature>
<dbReference type="Pfam" id="PF03106">
    <property type="entry name" value="WRKY"/>
    <property type="match status" value="1"/>
</dbReference>
<dbReference type="GO" id="GO:0005634">
    <property type="term" value="C:nucleus"/>
    <property type="evidence" value="ECO:0007669"/>
    <property type="project" value="UniProtKB-SubCell"/>
</dbReference>
<dbReference type="Gramene" id="RZC69540">
    <property type="protein sequence ID" value="RZC69540"/>
    <property type="gene ID" value="C5167_032673"/>
</dbReference>
<dbReference type="InterPro" id="IPR044810">
    <property type="entry name" value="WRKY_plant"/>
</dbReference>
<name>A0A4Y7KB09_PAPSO</name>
<keyword evidence="5" id="KW-0539">Nucleus</keyword>
<dbReference type="AlphaFoldDB" id="A0A4Y7KB09"/>
<keyword evidence="2" id="KW-0805">Transcription regulation</keyword>
<keyword evidence="4" id="KW-0804">Transcription</keyword>
<dbReference type="PROSITE" id="PS51257">
    <property type="entry name" value="PROKAR_LIPOPROTEIN"/>
    <property type="match status" value="1"/>
</dbReference>
<protein>
    <recommendedName>
        <fullName evidence="6">WRKY domain-containing protein</fullName>
    </recommendedName>
</protein>
<reference evidence="7 8" key="1">
    <citation type="journal article" date="2018" name="Science">
        <title>The opium poppy genome and morphinan production.</title>
        <authorList>
            <person name="Guo L."/>
            <person name="Winzer T."/>
            <person name="Yang X."/>
            <person name="Li Y."/>
            <person name="Ning Z."/>
            <person name="He Z."/>
            <person name="Teodor R."/>
            <person name="Lu Y."/>
            <person name="Bowser T.A."/>
            <person name="Graham I.A."/>
            <person name="Ye K."/>
        </authorList>
    </citation>
    <scope>NUCLEOTIDE SEQUENCE [LARGE SCALE GENOMIC DNA]</scope>
    <source>
        <strain evidence="8">cv. HN1</strain>
        <tissue evidence="7">Leaves</tissue>
    </source>
</reference>
<dbReference type="OMA" id="RCSEDKT"/>
<evidence type="ECO:0000259" key="6">
    <source>
        <dbReference type="PROSITE" id="PS50811"/>
    </source>
</evidence>
<dbReference type="InterPro" id="IPR003657">
    <property type="entry name" value="WRKY_dom"/>
</dbReference>
<dbReference type="Gene3D" id="2.20.25.80">
    <property type="entry name" value="WRKY domain"/>
    <property type="match status" value="1"/>
</dbReference>
<organism evidence="7 8">
    <name type="scientific">Papaver somniferum</name>
    <name type="common">Opium poppy</name>
    <dbReference type="NCBI Taxonomy" id="3469"/>
    <lineage>
        <taxon>Eukaryota</taxon>
        <taxon>Viridiplantae</taxon>
        <taxon>Streptophyta</taxon>
        <taxon>Embryophyta</taxon>
        <taxon>Tracheophyta</taxon>
        <taxon>Spermatophyta</taxon>
        <taxon>Magnoliopsida</taxon>
        <taxon>Ranunculales</taxon>
        <taxon>Papaveraceae</taxon>
        <taxon>Papaveroideae</taxon>
        <taxon>Papaver</taxon>
    </lineage>
</organism>
<evidence type="ECO:0000256" key="4">
    <source>
        <dbReference type="ARBA" id="ARBA00023163"/>
    </source>
</evidence>